<evidence type="ECO:0000313" key="13">
    <source>
        <dbReference type="Proteomes" id="UP001157006"/>
    </source>
</evidence>
<gene>
    <name evidence="12" type="ORF">VFH_III011680</name>
</gene>
<evidence type="ECO:0000256" key="2">
    <source>
        <dbReference type="ARBA" id="ARBA00022614"/>
    </source>
</evidence>
<keyword evidence="9" id="KW-0325">Glycoprotein</keyword>
<keyword evidence="2" id="KW-0433">Leucine-rich repeat</keyword>
<keyword evidence="8" id="KW-0675">Receptor</keyword>
<dbReference type="InterPro" id="IPR046956">
    <property type="entry name" value="RLP23-like"/>
</dbReference>
<reference evidence="12 13" key="1">
    <citation type="submission" date="2023-01" db="EMBL/GenBank/DDBJ databases">
        <authorList>
            <person name="Kreplak J."/>
        </authorList>
    </citation>
    <scope>NUCLEOTIDE SEQUENCE [LARGE SCALE GENOMIC DNA]</scope>
</reference>
<proteinExistence type="predicted"/>
<accession>A0AAV0ZTT2</accession>
<organism evidence="12 13">
    <name type="scientific">Vicia faba</name>
    <name type="common">Broad bean</name>
    <name type="synonym">Faba vulgaris</name>
    <dbReference type="NCBI Taxonomy" id="3906"/>
    <lineage>
        <taxon>Eukaryota</taxon>
        <taxon>Viridiplantae</taxon>
        <taxon>Streptophyta</taxon>
        <taxon>Embryophyta</taxon>
        <taxon>Tracheophyta</taxon>
        <taxon>Spermatophyta</taxon>
        <taxon>Magnoliopsida</taxon>
        <taxon>eudicotyledons</taxon>
        <taxon>Gunneridae</taxon>
        <taxon>Pentapetalae</taxon>
        <taxon>rosids</taxon>
        <taxon>fabids</taxon>
        <taxon>Fabales</taxon>
        <taxon>Fabaceae</taxon>
        <taxon>Papilionoideae</taxon>
        <taxon>50 kb inversion clade</taxon>
        <taxon>NPAAA clade</taxon>
        <taxon>Hologalegina</taxon>
        <taxon>IRL clade</taxon>
        <taxon>Fabeae</taxon>
        <taxon>Vicia</taxon>
    </lineage>
</organism>
<keyword evidence="6" id="KW-1133">Transmembrane helix</keyword>
<dbReference type="AlphaFoldDB" id="A0AAV0ZTT2"/>
<feature type="domain" description="Leucine-rich repeat-containing N-terminal plant-type" evidence="11">
    <location>
        <begin position="33"/>
        <end position="70"/>
    </location>
</feature>
<evidence type="ECO:0000256" key="7">
    <source>
        <dbReference type="ARBA" id="ARBA00023136"/>
    </source>
</evidence>
<protein>
    <recommendedName>
        <fullName evidence="11">Leucine-rich repeat-containing N-terminal plant-type domain-containing protein</fullName>
    </recommendedName>
</protein>
<dbReference type="EMBL" id="OX451738">
    <property type="protein sequence ID" value="CAI8601795.1"/>
    <property type="molecule type" value="Genomic_DNA"/>
</dbReference>
<dbReference type="Gene3D" id="3.80.10.10">
    <property type="entry name" value="Ribonuclease Inhibitor"/>
    <property type="match status" value="1"/>
</dbReference>
<keyword evidence="3" id="KW-0812">Transmembrane</keyword>
<dbReference type="InterPro" id="IPR032675">
    <property type="entry name" value="LRR_dom_sf"/>
</dbReference>
<evidence type="ECO:0000256" key="1">
    <source>
        <dbReference type="ARBA" id="ARBA00004479"/>
    </source>
</evidence>
<keyword evidence="4 10" id="KW-0732">Signal</keyword>
<evidence type="ECO:0000256" key="9">
    <source>
        <dbReference type="ARBA" id="ARBA00023180"/>
    </source>
</evidence>
<dbReference type="PROSITE" id="PS51257">
    <property type="entry name" value="PROKAR_LIPOPROTEIN"/>
    <property type="match status" value="1"/>
</dbReference>
<evidence type="ECO:0000256" key="4">
    <source>
        <dbReference type="ARBA" id="ARBA00022729"/>
    </source>
</evidence>
<feature type="signal peptide" evidence="10">
    <location>
        <begin position="1"/>
        <end position="23"/>
    </location>
</feature>
<keyword evidence="5" id="KW-0677">Repeat</keyword>
<keyword evidence="7" id="KW-0472">Membrane</keyword>
<sequence>MARYYKCVVLLLVLIIISQSCLCANSNVPCIEKERQALVDFKASISQDSSNRLTSWKGTYCCQWEGIGCDNGTGHVVKLDLRNSCYSPYRQRREPYLYVQYNLYGEMACMSVQSPNVSSSLLQLEHLTYLDLTGNDFSGSSIPMFIGSMGRLEHLSLSDAGFSGNIPISLGNLKSLQFLDLSSNYDFSSLL</sequence>
<feature type="chain" id="PRO_5043471681" description="Leucine-rich repeat-containing N-terminal plant-type domain-containing protein" evidence="10">
    <location>
        <begin position="24"/>
        <end position="191"/>
    </location>
</feature>
<dbReference type="Proteomes" id="UP001157006">
    <property type="component" value="Chromosome 3"/>
</dbReference>
<dbReference type="PANTHER" id="PTHR48063:SF112">
    <property type="entry name" value="RECEPTOR LIKE PROTEIN 30-LIKE"/>
    <property type="match status" value="1"/>
</dbReference>
<dbReference type="Pfam" id="PF08263">
    <property type="entry name" value="LRRNT_2"/>
    <property type="match status" value="1"/>
</dbReference>
<evidence type="ECO:0000259" key="11">
    <source>
        <dbReference type="Pfam" id="PF08263"/>
    </source>
</evidence>
<dbReference type="InterPro" id="IPR013210">
    <property type="entry name" value="LRR_N_plant-typ"/>
</dbReference>
<evidence type="ECO:0000256" key="10">
    <source>
        <dbReference type="SAM" id="SignalP"/>
    </source>
</evidence>
<dbReference type="PANTHER" id="PTHR48063">
    <property type="entry name" value="LRR RECEPTOR-LIKE KINASE"/>
    <property type="match status" value="1"/>
</dbReference>
<name>A0AAV0ZTT2_VICFA</name>
<evidence type="ECO:0000256" key="3">
    <source>
        <dbReference type="ARBA" id="ARBA00022692"/>
    </source>
</evidence>
<keyword evidence="13" id="KW-1185">Reference proteome</keyword>
<dbReference type="Pfam" id="PF00560">
    <property type="entry name" value="LRR_1"/>
    <property type="match status" value="2"/>
</dbReference>
<evidence type="ECO:0000256" key="8">
    <source>
        <dbReference type="ARBA" id="ARBA00023170"/>
    </source>
</evidence>
<comment type="subcellular location">
    <subcellularLocation>
        <location evidence="1">Membrane</location>
        <topology evidence="1">Single-pass type I membrane protein</topology>
    </subcellularLocation>
</comment>
<dbReference type="SUPFAM" id="SSF52058">
    <property type="entry name" value="L domain-like"/>
    <property type="match status" value="1"/>
</dbReference>
<evidence type="ECO:0000256" key="5">
    <source>
        <dbReference type="ARBA" id="ARBA00022737"/>
    </source>
</evidence>
<evidence type="ECO:0000313" key="12">
    <source>
        <dbReference type="EMBL" id="CAI8601795.1"/>
    </source>
</evidence>
<evidence type="ECO:0000256" key="6">
    <source>
        <dbReference type="ARBA" id="ARBA00022989"/>
    </source>
</evidence>
<dbReference type="GO" id="GO:0016020">
    <property type="term" value="C:membrane"/>
    <property type="evidence" value="ECO:0007669"/>
    <property type="project" value="UniProtKB-SubCell"/>
</dbReference>
<dbReference type="InterPro" id="IPR001611">
    <property type="entry name" value="Leu-rich_rpt"/>
</dbReference>